<sequence>MSATGLDVFDKTLQTTHIWLDELMAEIGSDRRVAWHVLGAVLRAVRDRIPLELAVHLGSQLPLLVRGIYYDQWHLPGRMNEKPRSLDEFLAPIGEQLAQTRPVDARNATQAVFRLLSRHVNPGQIDKVRQSLPGEVQAIWLPVTPDTQVEVERTITQTGDVAAGGGRS</sequence>
<comment type="caution">
    <text evidence="1">The sequence shown here is derived from an EMBL/GenBank/DDBJ whole genome shotgun (WGS) entry which is preliminary data.</text>
</comment>
<evidence type="ECO:0008006" key="3">
    <source>
        <dbReference type="Google" id="ProtNLM"/>
    </source>
</evidence>
<dbReference type="RefSeq" id="WP_047192145.1">
    <property type="nucleotide sequence ID" value="NZ_LCYG01000092.1"/>
</dbReference>
<dbReference type="EMBL" id="LCYG01000092">
    <property type="protein sequence ID" value="KLK90182.1"/>
    <property type="molecule type" value="Genomic_DNA"/>
</dbReference>
<keyword evidence="2" id="KW-1185">Reference proteome</keyword>
<dbReference type="PATRIC" id="fig|1225564.3.peg.7051"/>
<proteinExistence type="predicted"/>
<dbReference type="InterPro" id="IPR038282">
    <property type="entry name" value="DUF2267_sf"/>
</dbReference>
<dbReference type="Gene3D" id="1.10.490.110">
    <property type="entry name" value="Uncharacterized conserved protein DUF2267"/>
    <property type="match status" value="1"/>
</dbReference>
<evidence type="ECO:0000313" key="2">
    <source>
        <dbReference type="Proteomes" id="UP000035489"/>
    </source>
</evidence>
<dbReference type="Pfam" id="PF10025">
    <property type="entry name" value="DUF2267"/>
    <property type="match status" value="1"/>
</dbReference>
<dbReference type="AlphaFoldDB" id="A0A0H1RC47"/>
<organism evidence="1 2">
    <name type="scientific">Microvirga vignae</name>
    <dbReference type="NCBI Taxonomy" id="1225564"/>
    <lineage>
        <taxon>Bacteria</taxon>
        <taxon>Pseudomonadati</taxon>
        <taxon>Pseudomonadota</taxon>
        <taxon>Alphaproteobacteria</taxon>
        <taxon>Hyphomicrobiales</taxon>
        <taxon>Methylobacteriaceae</taxon>
        <taxon>Microvirga</taxon>
    </lineage>
</organism>
<evidence type="ECO:0000313" key="1">
    <source>
        <dbReference type="EMBL" id="KLK90182.1"/>
    </source>
</evidence>
<reference evidence="1 2" key="1">
    <citation type="submission" date="2015-05" db="EMBL/GenBank/DDBJ databases">
        <title>Draft genome sequence of Microvirga vignae strain BR3299, a novel nitrogen fixing bacteria isolated from Brazil semi-aired region.</title>
        <authorList>
            <person name="Zilli J.E."/>
            <person name="Passos S.R."/>
            <person name="Leite J."/>
            <person name="Baldani J.I."/>
            <person name="Xavier G.R."/>
            <person name="Rumjaneck N.G."/>
            <person name="Simoes-Araujo J.L."/>
        </authorList>
    </citation>
    <scope>NUCLEOTIDE SEQUENCE [LARGE SCALE GENOMIC DNA]</scope>
    <source>
        <strain evidence="1 2">BR3299</strain>
    </source>
</reference>
<dbReference type="InterPro" id="IPR018727">
    <property type="entry name" value="DUF2267"/>
</dbReference>
<dbReference type="OrthoDB" id="20942at2"/>
<gene>
    <name evidence="1" type="ORF">AA309_27110</name>
</gene>
<dbReference type="STRING" id="1225564.AA309_27110"/>
<name>A0A0H1RC47_9HYPH</name>
<dbReference type="Proteomes" id="UP000035489">
    <property type="component" value="Unassembled WGS sequence"/>
</dbReference>
<accession>A0A0H1RC47</accession>
<protein>
    <recommendedName>
        <fullName evidence="3">DUF2267 domain-containing protein</fullName>
    </recommendedName>
</protein>